<keyword evidence="3" id="KW-1003">Cell membrane</keyword>
<feature type="domain" description="ABC transmembrane type-1" evidence="9">
    <location>
        <begin position="77"/>
        <end position="234"/>
    </location>
</feature>
<dbReference type="GO" id="GO:0055085">
    <property type="term" value="P:transmembrane transport"/>
    <property type="evidence" value="ECO:0007669"/>
    <property type="project" value="InterPro"/>
</dbReference>
<evidence type="ECO:0000256" key="2">
    <source>
        <dbReference type="ARBA" id="ARBA00022448"/>
    </source>
</evidence>
<dbReference type="InterPro" id="IPR035906">
    <property type="entry name" value="MetI-like_sf"/>
</dbReference>
<reference evidence="10" key="1">
    <citation type="submission" date="2022-10" db="EMBL/GenBank/DDBJ databases">
        <title>Comparative genomic analysis of Cohnella hashimotonis sp. nov., isolated from the International Space Station.</title>
        <authorList>
            <person name="Simpson A."/>
            <person name="Venkateswaran K."/>
        </authorList>
    </citation>
    <scope>NUCLEOTIDE SEQUENCE</scope>
    <source>
        <strain evidence="10">DSM 28161</strain>
    </source>
</reference>
<evidence type="ECO:0000313" key="11">
    <source>
        <dbReference type="Proteomes" id="UP001153404"/>
    </source>
</evidence>
<evidence type="ECO:0000256" key="5">
    <source>
        <dbReference type="ARBA" id="ARBA00022989"/>
    </source>
</evidence>
<feature type="transmembrane region" description="Helical" evidence="8">
    <location>
        <begin position="111"/>
        <end position="135"/>
    </location>
</feature>
<accession>A0A9X4KWF6</accession>
<evidence type="ECO:0000256" key="7">
    <source>
        <dbReference type="SAM" id="MobiDB-lite"/>
    </source>
</evidence>
<dbReference type="PANTHER" id="PTHR43227">
    <property type="entry name" value="BLL4140 PROTEIN"/>
    <property type="match status" value="1"/>
</dbReference>
<organism evidence="10 11">
    <name type="scientific">Cohnella rhizosphaerae</name>
    <dbReference type="NCBI Taxonomy" id="1457232"/>
    <lineage>
        <taxon>Bacteria</taxon>
        <taxon>Bacillati</taxon>
        <taxon>Bacillota</taxon>
        <taxon>Bacilli</taxon>
        <taxon>Bacillales</taxon>
        <taxon>Paenibacillaceae</taxon>
        <taxon>Cohnella</taxon>
    </lineage>
</organism>
<dbReference type="AlphaFoldDB" id="A0A9X4KWF6"/>
<feature type="transmembrane region" description="Helical" evidence="8">
    <location>
        <begin position="12"/>
        <end position="32"/>
    </location>
</feature>
<keyword evidence="5 8" id="KW-1133">Transmembrane helix</keyword>
<evidence type="ECO:0000256" key="6">
    <source>
        <dbReference type="ARBA" id="ARBA00023136"/>
    </source>
</evidence>
<gene>
    <name evidence="10" type="ORF">OMP40_07765</name>
</gene>
<protein>
    <submittedName>
        <fullName evidence="10">Sugar ABC transporter permease</fullName>
    </submittedName>
</protein>
<keyword evidence="2" id="KW-0813">Transport</keyword>
<comment type="caution">
    <text evidence="10">The sequence shown here is derived from an EMBL/GenBank/DDBJ whole genome shotgun (WGS) entry which is preliminary data.</text>
</comment>
<keyword evidence="4 8" id="KW-0812">Transmembrane</keyword>
<proteinExistence type="predicted"/>
<dbReference type="EMBL" id="JAPDIA010000003">
    <property type="protein sequence ID" value="MDG0809287.1"/>
    <property type="molecule type" value="Genomic_DNA"/>
</dbReference>
<keyword evidence="11" id="KW-1185">Reference proteome</keyword>
<name>A0A9X4KWF6_9BACL</name>
<dbReference type="InterPro" id="IPR050809">
    <property type="entry name" value="UgpAE/MalFG_permease"/>
</dbReference>
<dbReference type="Pfam" id="PF00528">
    <property type="entry name" value="BPD_transp_1"/>
    <property type="match status" value="1"/>
</dbReference>
<dbReference type="InterPro" id="IPR000515">
    <property type="entry name" value="MetI-like"/>
</dbReference>
<feature type="compositionally biased region" description="Basic and acidic residues" evidence="7">
    <location>
        <begin position="308"/>
        <end position="323"/>
    </location>
</feature>
<dbReference type="Gene3D" id="1.10.3720.10">
    <property type="entry name" value="MetI-like"/>
    <property type="match status" value="1"/>
</dbReference>
<dbReference type="RefSeq" id="WP_277530508.1">
    <property type="nucleotide sequence ID" value="NZ_JAPDIA010000003.1"/>
</dbReference>
<comment type="subcellular location">
    <subcellularLocation>
        <location evidence="1">Cell membrane</location>
        <topology evidence="1">Multi-pass membrane protein</topology>
    </subcellularLocation>
</comment>
<feature type="region of interest" description="Disordered" evidence="7">
    <location>
        <begin position="268"/>
        <end position="323"/>
    </location>
</feature>
<feature type="transmembrane region" description="Helical" evidence="8">
    <location>
        <begin position="78"/>
        <end position="99"/>
    </location>
</feature>
<evidence type="ECO:0000256" key="4">
    <source>
        <dbReference type="ARBA" id="ARBA00022692"/>
    </source>
</evidence>
<feature type="transmembrane region" description="Helical" evidence="8">
    <location>
        <begin position="175"/>
        <end position="197"/>
    </location>
</feature>
<dbReference type="Proteomes" id="UP001153404">
    <property type="component" value="Unassembled WGS sequence"/>
</dbReference>
<evidence type="ECO:0000313" key="10">
    <source>
        <dbReference type="EMBL" id="MDG0809287.1"/>
    </source>
</evidence>
<evidence type="ECO:0000256" key="8">
    <source>
        <dbReference type="SAM" id="Phobius"/>
    </source>
</evidence>
<dbReference type="GO" id="GO:0005886">
    <property type="term" value="C:plasma membrane"/>
    <property type="evidence" value="ECO:0007669"/>
    <property type="project" value="UniProtKB-SubCell"/>
</dbReference>
<sequence>MRRKSVSYSRFGYMFSLPFILAFLVFSFYPVLYTAVIGFTDMKGVIPKPVHLLDNPFGNFADLIMHNTSFRISLTNTALIWILNFIPQIGLALLLTAWFTNQRLKVRGQGAFKVLLYMPNIITASTIAVLFNSLFSYPMGPVNSLFESLGWIDAPVNFLQDKTTARGIVAFIQFWMWYGNTMIILIAGVMGINPALFEAASIDGANGWQTFMRITLPSLKTIMLYTLITSMIGGASAVRHPAAVPVRRSRRCDAHDVRLHLRASVQGQLPVQQSGGGQHDHVRDRGGPVGSLVLPHARPRRLPAQKSAKKESIKLRERRQGGL</sequence>
<dbReference type="PANTHER" id="PTHR43227:SF7">
    <property type="entry name" value="ARABINOOLIGOSACCHARIDES TRANSPORT SYSTEM PERMEASE PROTEIN ARAP"/>
    <property type="match status" value="1"/>
</dbReference>
<evidence type="ECO:0000256" key="1">
    <source>
        <dbReference type="ARBA" id="ARBA00004651"/>
    </source>
</evidence>
<evidence type="ECO:0000256" key="3">
    <source>
        <dbReference type="ARBA" id="ARBA00022475"/>
    </source>
</evidence>
<dbReference type="SUPFAM" id="SSF161098">
    <property type="entry name" value="MetI-like"/>
    <property type="match status" value="1"/>
</dbReference>
<feature type="transmembrane region" description="Helical" evidence="8">
    <location>
        <begin position="218"/>
        <end position="238"/>
    </location>
</feature>
<keyword evidence="6 8" id="KW-0472">Membrane</keyword>
<dbReference type="CDD" id="cd06261">
    <property type="entry name" value="TM_PBP2"/>
    <property type="match status" value="1"/>
</dbReference>
<evidence type="ECO:0000259" key="9">
    <source>
        <dbReference type="Pfam" id="PF00528"/>
    </source>
</evidence>